<dbReference type="PANTHER" id="PTHR43883:SF1">
    <property type="entry name" value="GLUCONOKINASE"/>
    <property type="match status" value="1"/>
</dbReference>
<sequence length="335" mass="39344">MTKNEIDKLIEQQYALRQMRPELIETHISWVLIDERYVYKIKKPITYSFLDFSTLQKRKYYCEREVSLNKRLTEGIYLDVVPVMLHSGSYSIGHQEGDIIDFAVRMQKVDRNRQMDVLLSKNEVTDDDIRLLAEKVAAFHRKTDIIYEKNVMEIQQEFNDLGTVKPFLKDNLDTRYCDMIDKAISICDRFLEKSDALLPDRLNKGLYRDCHGDLHTRNIFLLSTPQPFDCVEFNDHFRQIDVLNEVAFLSMDLDASGRQDLSDLFITCYNRIFPSMGTPEEAQLFLYYKSYRANVRAKVNSLRASSTPDNTVKKDCLRQTERYLGLMDQYISQLA</sequence>
<dbReference type="InterPro" id="IPR011009">
    <property type="entry name" value="Kinase-like_dom_sf"/>
</dbReference>
<keyword evidence="2" id="KW-1185">Reference proteome</keyword>
<evidence type="ECO:0008006" key="3">
    <source>
        <dbReference type="Google" id="ProtNLM"/>
    </source>
</evidence>
<proteinExistence type="predicted"/>
<gene>
    <name evidence="1" type="ORF">MYF79_20140</name>
</gene>
<evidence type="ECO:0000313" key="1">
    <source>
        <dbReference type="EMBL" id="UPK67254.1"/>
    </source>
</evidence>
<dbReference type="EMBL" id="CP095855">
    <property type="protein sequence ID" value="UPK67254.1"/>
    <property type="molecule type" value="Genomic_DNA"/>
</dbReference>
<reference evidence="1 2" key="1">
    <citation type="submission" date="2022-04" db="EMBL/GenBank/DDBJ databases">
        <title>The arsenic-methylating capacity of Chitinophaga filiformis YT5 during chitin decomposition.</title>
        <authorList>
            <person name="Chen G."/>
            <person name="Liang Y."/>
        </authorList>
    </citation>
    <scope>NUCLEOTIDE SEQUENCE [LARGE SCALE GENOMIC DNA]</scope>
    <source>
        <strain evidence="1 2">YT5</strain>
    </source>
</reference>
<dbReference type="SUPFAM" id="SSF56112">
    <property type="entry name" value="Protein kinase-like (PK-like)"/>
    <property type="match status" value="1"/>
</dbReference>
<name>A0ABY4HVR0_CHIFI</name>
<accession>A0ABY4HVR0</accession>
<evidence type="ECO:0000313" key="2">
    <source>
        <dbReference type="Proteomes" id="UP000830198"/>
    </source>
</evidence>
<organism evidence="1 2">
    <name type="scientific">Chitinophaga filiformis</name>
    <name type="common">Myxococcus filiformis</name>
    <name type="synonym">Flexibacter filiformis</name>
    <dbReference type="NCBI Taxonomy" id="104663"/>
    <lineage>
        <taxon>Bacteria</taxon>
        <taxon>Pseudomonadati</taxon>
        <taxon>Bacteroidota</taxon>
        <taxon>Chitinophagia</taxon>
        <taxon>Chitinophagales</taxon>
        <taxon>Chitinophagaceae</taxon>
        <taxon>Chitinophaga</taxon>
    </lineage>
</organism>
<dbReference type="RefSeq" id="WP_247809473.1">
    <property type="nucleotide sequence ID" value="NZ_CP095855.1"/>
</dbReference>
<dbReference type="PANTHER" id="PTHR43883">
    <property type="entry name" value="SLR0207 PROTEIN"/>
    <property type="match status" value="1"/>
</dbReference>
<protein>
    <recommendedName>
        <fullName evidence="3">Aminoglycoside phosphotransferase domain-containing protein</fullName>
    </recommendedName>
</protein>
<dbReference type="Proteomes" id="UP000830198">
    <property type="component" value="Chromosome"/>
</dbReference>
<dbReference type="InterPro" id="IPR052732">
    <property type="entry name" value="Cell-binding_unc_protein"/>
</dbReference>